<keyword evidence="3" id="KW-1185">Reference proteome</keyword>
<dbReference type="RefSeq" id="WP_168048041.1">
    <property type="nucleotide sequence ID" value="NZ_JAATJM010000002.1"/>
</dbReference>
<organism evidence="2 3">
    <name type="scientific">Brevundimonas alba</name>
    <dbReference type="NCBI Taxonomy" id="74314"/>
    <lineage>
        <taxon>Bacteria</taxon>
        <taxon>Pseudomonadati</taxon>
        <taxon>Pseudomonadota</taxon>
        <taxon>Alphaproteobacteria</taxon>
        <taxon>Caulobacterales</taxon>
        <taxon>Caulobacteraceae</taxon>
        <taxon>Brevundimonas</taxon>
    </lineage>
</organism>
<keyword evidence="1" id="KW-0472">Membrane</keyword>
<keyword evidence="1" id="KW-0812">Transmembrane</keyword>
<evidence type="ECO:0000256" key="1">
    <source>
        <dbReference type="SAM" id="Phobius"/>
    </source>
</evidence>
<reference evidence="2 3" key="1">
    <citation type="submission" date="2020-03" db="EMBL/GenBank/DDBJ databases">
        <title>Genomic Encyclopedia of Type Strains, Phase IV (KMG-IV): sequencing the most valuable type-strain genomes for metagenomic binning, comparative biology and taxonomic classification.</title>
        <authorList>
            <person name="Goeker M."/>
        </authorList>
    </citation>
    <scope>NUCLEOTIDE SEQUENCE [LARGE SCALE GENOMIC DNA]</scope>
    <source>
        <strain evidence="2 3">DSM 4736</strain>
    </source>
</reference>
<dbReference type="Proteomes" id="UP000587415">
    <property type="component" value="Unassembled WGS sequence"/>
</dbReference>
<protein>
    <submittedName>
        <fullName evidence="2">Uncharacterized protein</fullName>
    </submittedName>
</protein>
<dbReference type="AlphaFoldDB" id="A0A7X6BQ16"/>
<sequence length="99" mass="10559">MTPDRKLEAFFAADRPSSRDYAFQIEVARRIAKRRAWMTGLALIPWALIGAVLLWALDTAAGPYVGGLADTALPVAMALTLAVAGAGAALWLTRRFSAG</sequence>
<name>A0A7X6BQ16_9CAUL</name>
<keyword evidence="1" id="KW-1133">Transmembrane helix</keyword>
<dbReference type="EMBL" id="JAATJM010000002">
    <property type="protein sequence ID" value="NJC42096.1"/>
    <property type="molecule type" value="Genomic_DNA"/>
</dbReference>
<comment type="caution">
    <text evidence="2">The sequence shown here is derived from an EMBL/GenBank/DDBJ whole genome shotgun (WGS) entry which is preliminary data.</text>
</comment>
<evidence type="ECO:0000313" key="3">
    <source>
        <dbReference type="Proteomes" id="UP000587415"/>
    </source>
</evidence>
<accession>A0A7X6BQ16</accession>
<feature type="transmembrane region" description="Helical" evidence="1">
    <location>
        <begin position="72"/>
        <end position="93"/>
    </location>
</feature>
<gene>
    <name evidence="2" type="ORF">GGQ87_002391</name>
</gene>
<evidence type="ECO:0000313" key="2">
    <source>
        <dbReference type="EMBL" id="NJC42096.1"/>
    </source>
</evidence>
<feature type="transmembrane region" description="Helical" evidence="1">
    <location>
        <begin position="36"/>
        <end position="57"/>
    </location>
</feature>
<proteinExistence type="predicted"/>